<evidence type="ECO:0000256" key="3">
    <source>
        <dbReference type="ARBA" id="ARBA00022475"/>
    </source>
</evidence>
<feature type="transmembrane region" description="Helical" evidence="11">
    <location>
        <begin position="182"/>
        <end position="203"/>
    </location>
</feature>
<feature type="transmembrane region" description="Helical" evidence="11">
    <location>
        <begin position="371"/>
        <end position="390"/>
    </location>
</feature>
<keyword evidence="5" id="KW-0762">Sugar transport</keyword>
<feature type="transmembrane region" description="Helical" evidence="11">
    <location>
        <begin position="215"/>
        <end position="235"/>
    </location>
</feature>
<keyword evidence="8 11" id="KW-0472">Membrane</keyword>
<protein>
    <recommendedName>
        <fullName evidence="10">Xylose transport system permease protein XylH</fullName>
    </recommendedName>
</protein>
<comment type="caution">
    <text evidence="12">The sequence shown here is derived from an EMBL/GenBank/DDBJ whole genome shotgun (WGS) entry which is preliminary data.</text>
</comment>
<dbReference type="InterPro" id="IPR001851">
    <property type="entry name" value="ABC_transp_permease"/>
</dbReference>
<comment type="function">
    <text evidence="9">Part of the binding-protein-dependent transport system for D-xylose. Probably responsible for the translocation of the substrate across the membrane.</text>
</comment>
<feature type="transmembrane region" description="Helical" evidence="11">
    <location>
        <begin position="60"/>
        <end position="83"/>
    </location>
</feature>
<feature type="transmembrane region" description="Helical" evidence="11">
    <location>
        <begin position="345"/>
        <end position="365"/>
    </location>
</feature>
<name>A0ABS9DRH2_9PROT</name>
<keyword evidence="7 11" id="KW-1133">Transmembrane helix</keyword>
<dbReference type="PANTHER" id="PTHR32196">
    <property type="entry name" value="ABC TRANSPORTER PERMEASE PROTEIN YPHD-RELATED-RELATED"/>
    <property type="match status" value="1"/>
</dbReference>
<sequence>MTTTTQPAVPVQSPFKRWLSGVANASDLGMLPVIAALIVIWIVFEVLNANFLTPRNLSNLAAQIVVTGTLALAEIYIILLGMIDLSIGWNSVLAASIFSLSTVFFHLPVVAGLVLGIVFATVVGFLQGMLVSRVGVPSFVVTLGGAMVAEGITLGILTPHGGSVPLSDSLTTAIGTLNLAPLWSWVLSIVLFGAYAAVTLNQIRQRTAGGHEGGYAAVMRLIGVGVLLFGAVFMLNAYRGVPFLLLIFLIALFASAFVTKSTQFGRHLYAVGGNAEAARRAGISVRGIQLAAFIIAGFLVGLAGYLDAARLGVASASVGNGDIMLNAVAAAVIGGTSLFGGRGSVYGALFGALVIESVSNGMNLLGAASSVRFIVEGGILLAAITVDTVLRLKRLRTGRA</sequence>
<evidence type="ECO:0000256" key="1">
    <source>
        <dbReference type="ARBA" id="ARBA00004651"/>
    </source>
</evidence>
<dbReference type="Proteomes" id="UP001521209">
    <property type="component" value="Unassembled WGS sequence"/>
</dbReference>
<evidence type="ECO:0000313" key="12">
    <source>
        <dbReference type="EMBL" id="MCF3945249.1"/>
    </source>
</evidence>
<proteinExistence type="predicted"/>
<keyword evidence="4" id="KW-0997">Cell inner membrane</keyword>
<dbReference type="CDD" id="cd06579">
    <property type="entry name" value="TM_PBP1_transp_AraH_like"/>
    <property type="match status" value="1"/>
</dbReference>
<reference evidence="12 13" key="1">
    <citation type="submission" date="2022-01" db="EMBL/GenBank/DDBJ databases">
        <authorList>
            <person name="Won M."/>
            <person name="Kim S.-J."/>
            <person name="Kwon S.-W."/>
        </authorList>
    </citation>
    <scope>NUCLEOTIDE SEQUENCE [LARGE SCALE GENOMIC DNA]</scope>
    <source>
        <strain evidence="12 13">KCTC 23505</strain>
    </source>
</reference>
<feature type="transmembrane region" description="Helical" evidence="11">
    <location>
        <begin position="241"/>
        <end position="259"/>
    </location>
</feature>
<keyword evidence="2" id="KW-0813">Transport</keyword>
<dbReference type="PANTHER" id="PTHR32196:SF32">
    <property type="entry name" value="XYLOSE TRANSPORT SYSTEM PERMEASE PROTEIN XYLH"/>
    <property type="match status" value="1"/>
</dbReference>
<evidence type="ECO:0000256" key="8">
    <source>
        <dbReference type="ARBA" id="ARBA00023136"/>
    </source>
</evidence>
<keyword evidence="3" id="KW-1003">Cell membrane</keyword>
<evidence type="ECO:0000256" key="4">
    <source>
        <dbReference type="ARBA" id="ARBA00022519"/>
    </source>
</evidence>
<comment type="subcellular location">
    <subcellularLocation>
        <location evidence="1">Cell membrane</location>
        <topology evidence="1">Multi-pass membrane protein</topology>
    </subcellularLocation>
</comment>
<evidence type="ECO:0000256" key="10">
    <source>
        <dbReference type="ARBA" id="ARBA00035686"/>
    </source>
</evidence>
<evidence type="ECO:0000256" key="9">
    <source>
        <dbReference type="ARBA" id="ARBA00035611"/>
    </source>
</evidence>
<dbReference type="EMBL" id="JAKGBZ010000001">
    <property type="protein sequence ID" value="MCF3945249.1"/>
    <property type="molecule type" value="Genomic_DNA"/>
</dbReference>
<organism evidence="12 13">
    <name type="scientific">Acidiphilium iwatense</name>
    <dbReference type="NCBI Taxonomy" id="768198"/>
    <lineage>
        <taxon>Bacteria</taxon>
        <taxon>Pseudomonadati</taxon>
        <taxon>Pseudomonadota</taxon>
        <taxon>Alphaproteobacteria</taxon>
        <taxon>Acetobacterales</taxon>
        <taxon>Acidocellaceae</taxon>
        <taxon>Acidiphilium</taxon>
    </lineage>
</organism>
<feature type="transmembrane region" description="Helical" evidence="11">
    <location>
        <begin position="103"/>
        <end position="126"/>
    </location>
</feature>
<feature type="transmembrane region" description="Helical" evidence="11">
    <location>
        <begin position="288"/>
        <end position="306"/>
    </location>
</feature>
<evidence type="ECO:0000256" key="2">
    <source>
        <dbReference type="ARBA" id="ARBA00022448"/>
    </source>
</evidence>
<evidence type="ECO:0000256" key="11">
    <source>
        <dbReference type="SAM" id="Phobius"/>
    </source>
</evidence>
<keyword evidence="6 11" id="KW-0812">Transmembrane</keyword>
<feature type="transmembrane region" description="Helical" evidence="11">
    <location>
        <begin position="138"/>
        <end position="162"/>
    </location>
</feature>
<evidence type="ECO:0000256" key="6">
    <source>
        <dbReference type="ARBA" id="ARBA00022692"/>
    </source>
</evidence>
<evidence type="ECO:0000256" key="7">
    <source>
        <dbReference type="ARBA" id="ARBA00022989"/>
    </source>
</evidence>
<accession>A0ABS9DRH2</accession>
<gene>
    <name evidence="12" type="ORF">L2A60_00935</name>
</gene>
<evidence type="ECO:0000313" key="13">
    <source>
        <dbReference type="Proteomes" id="UP001521209"/>
    </source>
</evidence>
<keyword evidence="13" id="KW-1185">Reference proteome</keyword>
<feature type="transmembrane region" description="Helical" evidence="11">
    <location>
        <begin position="28"/>
        <end position="48"/>
    </location>
</feature>
<dbReference type="Pfam" id="PF02653">
    <property type="entry name" value="BPD_transp_2"/>
    <property type="match status" value="1"/>
</dbReference>
<dbReference type="RefSeq" id="WP_235702486.1">
    <property type="nucleotide sequence ID" value="NZ_JAKGBZ010000001.1"/>
</dbReference>
<evidence type="ECO:0000256" key="5">
    <source>
        <dbReference type="ARBA" id="ARBA00022597"/>
    </source>
</evidence>